<evidence type="ECO:0000313" key="3">
    <source>
        <dbReference type="EMBL" id="PIT04266.1"/>
    </source>
</evidence>
<name>A0A2M6UI28_9BRAD</name>
<comment type="caution">
    <text evidence="3">The sequence shown here is derived from an EMBL/GenBank/DDBJ whole genome shotgun (WGS) entry which is preliminary data.</text>
</comment>
<dbReference type="AlphaFoldDB" id="A0A2M6UI28"/>
<accession>A0A2M6UI28</accession>
<proteinExistence type="predicted"/>
<keyword evidence="2" id="KW-0732">Signal</keyword>
<dbReference type="EMBL" id="LFJC01000003">
    <property type="protein sequence ID" value="PIT04266.1"/>
    <property type="molecule type" value="Genomic_DNA"/>
</dbReference>
<evidence type="ECO:0000313" key="4">
    <source>
        <dbReference type="Proteomes" id="UP000228930"/>
    </source>
</evidence>
<organism evidence="3 4">
    <name type="scientific">Bradyrhizobium nitroreducens</name>
    <dbReference type="NCBI Taxonomy" id="709803"/>
    <lineage>
        <taxon>Bacteria</taxon>
        <taxon>Pseudomonadati</taxon>
        <taxon>Pseudomonadota</taxon>
        <taxon>Alphaproteobacteria</taxon>
        <taxon>Hyphomicrobiales</taxon>
        <taxon>Nitrobacteraceae</taxon>
        <taxon>Bradyrhizobium</taxon>
    </lineage>
</organism>
<evidence type="ECO:0000256" key="1">
    <source>
        <dbReference type="SAM" id="MobiDB-lite"/>
    </source>
</evidence>
<feature type="compositionally biased region" description="Low complexity" evidence="1">
    <location>
        <begin position="129"/>
        <end position="143"/>
    </location>
</feature>
<dbReference type="Proteomes" id="UP000228930">
    <property type="component" value="Unassembled WGS sequence"/>
</dbReference>
<dbReference type="RefSeq" id="WP_100179386.1">
    <property type="nucleotide sequence ID" value="NZ_LFJC01000003.1"/>
</dbReference>
<feature type="signal peptide" evidence="2">
    <location>
        <begin position="1"/>
        <end position="21"/>
    </location>
</feature>
<feature type="compositionally biased region" description="Polar residues" evidence="1">
    <location>
        <begin position="164"/>
        <end position="187"/>
    </location>
</feature>
<feature type="compositionally biased region" description="Basic and acidic residues" evidence="1">
    <location>
        <begin position="202"/>
        <end position="221"/>
    </location>
</feature>
<sequence length="221" mass="23471">MRHFILAAIAALGTCNYPAQAETLQKKFGPSWNCSYISVELQGLYNKCMECESRGEHVARDGYDSGVCINKLSLRENLTTRPDYESPQEQAMRLNSAAAAARELQEFQRWRNQRTPLESDVSGDGGGRVAPPAARRPNALPRGEPGPTRESGVSGSREPGGSGSNSPAISAKPSASNVSGPTHSSASAPVGGVHVGAAPTGKESDLSDLRRKVLNLKKPDT</sequence>
<feature type="chain" id="PRO_5014617430" evidence="2">
    <location>
        <begin position="22"/>
        <end position="221"/>
    </location>
</feature>
<evidence type="ECO:0000256" key="2">
    <source>
        <dbReference type="SAM" id="SignalP"/>
    </source>
</evidence>
<gene>
    <name evidence="3" type="ORF">TSA1_28545</name>
</gene>
<keyword evidence="4" id="KW-1185">Reference proteome</keyword>
<protein>
    <submittedName>
        <fullName evidence="3">Uncharacterized protein</fullName>
    </submittedName>
</protein>
<feature type="region of interest" description="Disordered" evidence="1">
    <location>
        <begin position="108"/>
        <end position="221"/>
    </location>
</feature>
<reference evidence="3 4" key="1">
    <citation type="submission" date="2015-06" db="EMBL/GenBank/DDBJ databases">
        <title>Comparative genome analysis of nirS-carrying Bradyrhizobium sp. strains.</title>
        <authorList>
            <person name="Ishii S."/>
            <person name="Jang J."/>
            <person name="Nishizawa T."/>
            <person name="Senoo K."/>
        </authorList>
    </citation>
    <scope>NUCLEOTIDE SEQUENCE [LARGE SCALE GENOMIC DNA]</scope>
    <source>
        <strain evidence="3 4">TSA1</strain>
    </source>
</reference>